<dbReference type="PROSITE" id="PS51462">
    <property type="entry name" value="NUDIX"/>
    <property type="match status" value="1"/>
</dbReference>
<evidence type="ECO:0000256" key="2">
    <source>
        <dbReference type="ARBA" id="ARBA00001946"/>
    </source>
</evidence>
<organism evidence="8 9">
    <name type="scientific">Algoriphagus boritolerans DSM 17298 = JCM 18970</name>
    <dbReference type="NCBI Taxonomy" id="1120964"/>
    <lineage>
        <taxon>Bacteria</taxon>
        <taxon>Pseudomonadati</taxon>
        <taxon>Bacteroidota</taxon>
        <taxon>Cytophagia</taxon>
        <taxon>Cytophagales</taxon>
        <taxon>Cyclobacteriaceae</taxon>
        <taxon>Algoriphagus</taxon>
    </lineage>
</organism>
<dbReference type="CDD" id="cd03426">
    <property type="entry name" value="NUDIX_CoAse_Nudt7"/>
    <property type="match status" value="1"/>
</dbReference>
<dbReference type="OrthoDB" id="9802805at2"/>
<keyword evidence="5" id="KW-0460">Magnesium</keyword>
<dbReference type="InterPro" id="IPR045121">
    <property type="entry name" value="CoAse"/>
</dbReference>
<evidence type="ECO:0000256" key="1">
    <source>
        <dbReference type="ARBA" id="ARBA00001936"/>
    </source>
</evidence>
<accession>A0A1H5VMF8</accession>
<evidence type="ECO:0000256" key="4">
    <source>
        <dbReference type="ARBA" id="ARBA00022801"/>
    </source>
</evidence>
<dbReference type="Proteomes" id="UP000236736">
    <property type="component" value="Unassembled WGS sequence"/>
</dbReference>
<dbReference type="InterPro" id="IPR000086">
    <property type="entry name" value="NUDIX_hydrolase_dom"/>
</dbReference>
<evidence type="ECO:0000313" key="9">
    <source>
        <dbReference type="Proteomes" id="UP000236736"/>
    </source>
</evidence>
<dbReference type="InterPro" id="IPR015797">
    <property type="entry name" value="NUDIX_hydrolase-like_dom_sf"/>
</dbReference>
<dbReference type="PANTHER" id="PTHR12992:SF11">
    <property type="entry name" value="MITOCHONDRIAL COENZYME A DIPHOSPHATASE NUDT8"/>
    <property type="match status" value="1"/>
</dbReference>
<sequence>MEFDILIRRLEQELQSPLPGKRAHLLMSPIPIDIRRFEPVLPADHRKSGVLILFYPDERGAFFPLIKRPEYVGFHSGQVAFPGGKMELSDADIIQTALREAEEEVGVDRDQVRVLGRLSDLYIPTSNFLVSPVVGFLEKRPEFIPEANEVSRIIPTAVPLLFNPEIKKRKMLTIGKSMNLDAPYFEIDGEIVWGATAMILSELIQILYPRMK</sequence>
<evidence type="ECO:0000259" key="7">
    <source>
        <dbReference type="PROSITE" id="PS51462"/>
    </source>
</evidence>
<dbReference type="PANTHER" id="PTHR12992">
    <property type="entry name" value="NUDIX HYDROLASE"/>
    <property type="match status" value="1"/>
</dbReference>
<name>A0A1H5VMF8_9BACT</name>
<dbReference type="GO" id="GO:0010945">
    <property type="term" value="F:coenzyme A diphosphatase activity"/>
    <property type="evidence" value="ECO:0007669"/>
    <property type="project" value="InterPro"/>
</dbReference>
<feature type="domain" description="Nudix hydrolase" evidence="7">
    <location>
        <begin position="43"/>
        <end position="195"/>
    </location>
</feature>
<dbReference type="Gene3D" id="3.90.79.10">
    <property type="entry name" value="Nucleoside Triphosphate Pyrophosphohydrolase"/>
    <property type="match status" value="1"/>
</dbReference>
<proteinExistence type="predicted"/>
<dbReference type="EMBL" id="FNVR01000007">
    <property type="protein sequence ID" value="SEF88502.1"/>
    <property type="molecule type" value="Genomic_DNA"/>
</dbReference>
<keyword evidence="4" id="KW-0378">Hydrolase</keyword>
<reference evidence="9" key="1">
    <citation type="submission" date="2016-10" db="EMBL/GenBank/DDBJ databases">
        <authorList>
            <person name="Varghese N."/>
            <person name="Submissions S."/>
        </authorList>
    </citation>
    <scope>NUCLEOTIDE SEQUENCE [LARGE SCALE GENOMIC DNA]</scope>
    <source>
        <strain evidence="9">DSM 17298</strain>
    </source>
</reference>
<comment type="cofactor">
    <cofactor evidence="1">
        <name>Mn(2+)</name>
        <dbReference type="ChEBI" id="CHEBI:29035"/>
    </cofactor>
</comment>
<evidence type="ECO:0000256" key="3">
    <source>
        <dbReference type="ARBA" id="ARBA00022723"/>
    </source>
</evidence>
<keyword evidence="6" id="KW-0464">Manganese</keyword>
<dbReference type="Pfam" id="PF00293">
    <property type="entry name" value="NUDIX"/>
    <property type="match status" value="1"/>
</dbReference>
<dbReference type="STRING" id="1120964.GCA_001313265_01352"/>
<evidence type="ECO:0000256" key="6">
    <source>
        <dbReference type="ARBA" id="ARBA00023211"/>
    </source>
</evidence>
<dbReference type="AlphaFoldDB" id="A0A1H5VMF8"/>
<comment type="cofactor">
    <cofactor evidence="2">
        <name>Mg(2+)</name>
        <dbReference type="ChEBI" id="CHEBI:18420"/>
    </cofactor>
</comment>
<keyword evidence="3" id="KW-0479">Metal-binding</keyword>
<protein>
    <submittedName>
        <fullName evidence="8">8-oxo-dGTP pyrophosphatase MutT, NUDIX family</fullName>
    </submittedName>
</protein>
<dbReference type="SUPFAM" id="SSF55811">
    <property type="entry name" value="Nudix"/>
    <property type="match status" value="1"/>
</dbReference>
<keyword evidence="9" id="KW-1185">Reference proteome</keyword>
<evidence type="ECO:0000256" key="5">
    <source>
        <dbReference type="ARBA" id="ARBA00022842"/>
    </source>
</evidence>
<gene>
    <name evidence="8" type="ORF">SAMN03080598_01752</name>
</gene>
<dbReference type="GO" id="GO:0046872">
    <property type="term" value="F:metal ion binding"/>
    <property type="evidence" value="ECO:0007669"/>
    <property type="project" value="UniProtKB-KW"/>
</dbReference>
<evidence type="ECO:0000313" key="8">
    <source>
        <dbReference type="EMBL" id="SEF88502.1"/>
    </source>
</evidence>